<dbReference type="KEGG" id="vg:6372492"/>
<keyword evidence="2" id="KW-1185">Reference proteome</keyword>
<evidence type="ECO:0000313" key="1">
    <source>
        <dbReference type="EMBL" id="ABY63151.1"/>
    </source>
</evidence>
<dbReference type="Proteomes" id="UP000002421">
    <property type="component" value="Segment"/>
</dbReference>
<dbReference type="RefSeq" id="YP_001957047.1">
    <property type="nucleotide sequence ID" value="NC_010821.1"/>
</dbReference>
<proteinExistence type="predicted"/>
<accession>B3FJI6</accession>
<dbReference type="EMBL" id="EU197055">
    <property type="protein sequence ID" value="ABY63151.1"/>
    <property type="molecule type" value="Genomic_DNA"/>
</dbReference>
<sequence>MSHAYAMVAKHLMAISTNFDNGVPYHYTDPAKVEQIKALVTKCAEKLDYGLPTCGTAHLRMNVIVKESPNKESWQYSGGVLTSHDVDAQIEAACQRTLKANPGKVVKDKLLTCHILNEWGRYSVVFDLVITVGLE</sequence>
<organismHost>
    <name type="scientific">Pseudomonas chlororaphis</name>
    <dbReference type="NCBI Taxonomy" id="587753"/>
</organismHost>
<evidence type="ECO:0000313" key="2">
    <source>
        <dbReference type="Proteomes" id="UP000002421"/>
    </source>
</evidence>
<reference evidence="1 2" key="1">
    <citation type="journal article" date="2008" name="Virology">
        <title>Characterization of Pseudomonas chlororaphis myovirus 201varphi2-1 via genomic sequencing, mass spectrometry, and electron microscopy.</title>
        <authorList>
            <person name="Thomas J.A."/>
            <person name="Rolando M.R."/>
            <person name="Carroll C.A."/>
            <person name="Shen P.S."/>
            <person name="Belnap D.M."/>
            <person name="Weintraub S.T."/>
            <person name="Serwer P."/>
            <person name="Hardies S.C."/>
        </authorList>
    </citation>
    <scope>NUCLEOTIDE SEQUENCE</scope>
</reference>
<protein>
    <submittedName>
        <fullName evidence="1">Uncharacterized protein</fullName>
    </submittedName>
</protein>
<organism evidence="1 2">
    <name type="scientific">Pseudomonas phage 201phi2-1</name>
    <name type="common">Pseudomonas chlororaphis phage 201phi2-1</name>
    <dbReference type="NCBI Taxonomy" id="198110"/>
    <lineage>
        <taxon>Viruses</taxon>
        <taxon>Duplodnaviria</taxon>
        <taxon>Heunggongvirae</taxon>
        <taxon>Uroviricota</taxon>
        <taxon>Caudoviricetes</taxon>
        <taxon>Chimalliviridae</taxon>
        <taxon>Serwervirus</taxon>
        <taxon>Serwervirus 201phi21</taxon>
    </lineage>
</organism>
<gene>
    <name evidence="1" type="ORF">201phi2-1p326</name>
</gene>
<name>B3FJI6_BP201</name>